<accession>A0A482W7H3</accession>
<sequence length="177" mass="19793">MSVSQNTSNSKVQSKGKRGSMNRPQSGVIDGDLFYGFRSDIENDCPLTPAYKTKLFNLFRLIEREFDVLYQENQTLQDKIEVLNEKIERDTFDKPDCIDFENNISKVLTKKLSSSSQKSKTAHKLKAQTSKIVSSFKAPQYSCCLVRDYSGHKDGVWEVSVARPGVPVIGTASAGTN</sequence>
<gene>
    <name evidence="2" type="ORF">BDFB_003086</name>
</gene>
<dbReference type="OrthoDB" id="9984207at2759"/>
<dbReference type="STRING" id="1661398.A0A482W7H3"/>
<feature type="compositionally biased region" description="Polar residues" evidence="1">
    <location>
        <begin position="1"/>
        <end position="13"/>
    </location>
</feature>
<feature type="region of interest" description="Disordered" evidence="1">
    <location>
        <begin position="1"/>
        <end position="25"/>
    </location>
</feature>
<evidence type="ECO:0000313" key="3">
    <source>
        <dbReference type="Proteomes" id="UP000292052"/>
    </source>
</evidence>
<name>A0A482W7H3_ASBVE</name>
<dbReference type="AlphaFoldDB" id="A0A482W7H3"/>
<reference evidence="2 3" key="1">
    <citation type="submission" date="2017-03" db="EMBL/GenBank/DDBJ databases">
        <title>Genome of the blue death feigning beetle - Asbolus verrucosus.</title>
        <authorList>
            <person name="Rider S.D."/>
        </authorList>
    </citation>
    <scope>NUCLEOTIDE SEQUENCE [LARGE SCALE GENOMIC DNA]</scope>
    <source>
        <strain evidence="2">Butters</strain>
        <tissue evidence="2">Head and leg muscle</tissue>
    </source>
</reference>
<keyword evidence="3" id="KW-1185">Reference proteome</keyword>
<protein>
    <submittedName>
        <fullName evidence="2">Uncharacterized protein</fullName>
    </submittedName>
</protein>
<evidence type="ECO:0000313" key="2">
    <source>
        <dbReference type="EMBL" id="RZC40915.1"/>
    </source>
</evidence>
<organism evidence="2 3">
    <name type="scientific">Asbolus verrucosus</name>
    <name type="common">Desert ironclad beetle</name>
    <dbReference type="NCBI Taxonomy" id="1661398"/>
    <lineage>
        <taxon>Eukaryota</taxon>
        <taxon>Metazoa</taxon>
        <taxon>Ecdysozoa</taxon>
        <taxon>Arthropoda</taxon>
        <taxon>Hexapoda</taxon>
        <taxon>Insecta</taxon>
        <taxon>Pterygota</taxon>
        <taxon>Neoptera</taxon>
        <taxon>Endopterygota</taxon>
        <taxon>Coleoptera</taxon>
        <taxon>Polyphaga</taxon>
        <taxon>Cucujiformia</taxon>
        <taxon>Tenebrionidae</taxon>
        <taxon>Pimeliinae</taxon>
        <taxon>Asbolus</taxon>
    </lineage>
</organism>
<evidence type="ECO:0000256" key="1">
    <source>
        <dbReference type="SAM" id="MobiDB-lite"/>
    </source>
</evidence>
<comment type="caution">
    <text evidence="2">The sequence shown here is derived from an EMBL/GenBank/DDBJ whole genome shotgun (WGS) entry which is preliminary data.</text>
</comment>
<dbReference type="Proteomes" id="UP000292052">
    <property type="component" value="Unassembled WGS sequence"/>
</dbReference>
<dbReference type="EMBL" id="QDEB01021967">
    <property type="protein sequence ID" value="RZC40915.1"/>
    <property type="molecule type" value="Genomic_DNA"/>
</dbReference>
<proteinExistence type="predicted"/>